<dbReference type="InParanoid" id="A0A084QEF3"/>
<dbReference type="FunCoup" id="A0A084QEF3">
    <property type="interactions" value="59"/>
</dbReference>
<keyword evidence="5" id="KW-1185">Reference proteome</keyword>
<evidence type="ECO:0000256" key="2">
    <source>
        <dbReference type="ARBA" id="ARBA00023445"/>
    </source>
</evidence>
<dbReference type="SUPFAM" id="SSF51735">
    <property type="entry name" value="NAD(P)-binding Rossmann-fold domains"/>
    <property type="match status" value="1"/>
</dbReference>
<dbReference type="Pfam" id="PF01370">
    <property type="entry name" value="Epimerase"/>
    <property type="match status" value="1"/>
</dbReference>
<dbReference type="Proteomes" id="UP000028524">
    <property type="component" value="Unassembled WGS sequence"/>
</dbReference>
<reference evidence="4 5" key="1">
    <citation type="journal article" date="2014" name="BMC Genomics">
        <title>Comparative genome sequencing reveals chemotype-specific gene clusters in the toxigenic black mold Stachybotrys.</title>
        <authorList>
            <person name="Semeiks J."/>
            <person name="Borek D."/>
            <person name="Otwinowski Z."/>
            <person name="Grishin N.V."/>
        </authorList>
    </citation>
    <scope>NUCLEOTIDE SEQUENCE [LARGE SCALE GENOMIC DNA]</scope>
    <source>
        <strain evidence="4 5">IBT 40285</strain>
    </source>
</reference>
<dbReference type="PANTHER" id="PTHR10366">
    <property type="entry name" value="NAD DEPENDENT EPIMERASE/DEHYDRATASE"/>
    <property type="match status" value="1"/>
</dbReference>
<evidence type="ECO:0000313" key="4">
    <source>
        <dbReference type="EMBL" id="KFA62338.1"/>
    </source>
</evidence>
<gene>
    <name evidence="4" type="ORF">S40285_06376</name>
</gene>
<accession>A0A084QEF3</accession>
<evidence type="ECO:0000259" key="3">
    <source>
        <dbReference type="Pfam" id="PF01370"/>
    </source>
</evidence>
<evidence type="ECO:0000256" key="1">
    <source>
        <dbReference type="ARBA" id="ARBA00023002"/>
    </source>
</evidence>
<dbReference type="CDD" id="cd05227">
    <property type="entry name" value="AR_SDR_e"/>
    <property type="match status" value="1"/>
</dbReference>
<dbReference type="AlphaFoldDB" id="A0A084QEF3"/>
<keyword evidence="1" id="KW-0560">Oxidoreductase</keyword>
<sequence length="345" mass="37903">MTKILHSLTLLRKSGGSGFIAAHLVDQLLNKGHTVVTTVRSEDKARKIRSAYKDLADRVEVAIVPDIAQEHAFDEVVKTPGLEVVMHTASPFHFNWTDPKKELVDPALVGTTSILKALKRSAPSVKRVVVTSSFASIMDEHHIEDPSHTFSESSWNPVTIDDVTRSPATAYRVSKKLAERAAWDFVAAEKPAFDLVTVCPPMVFGPVVPHFASIETINTSNERIVALLRGQWKDGIPMAAPVPLWIDVRDVALAHVRAAEIPEAAGRRLFTTAGWFTNRAIADAVRAKFPEFQDRLPGPDVKGGEAPSPVFQYNNDETTKLLGIDWIPLEKSITELAAQLKDLGI</sequence>
<dbReference type="OrthoDB" id="2735536at2759"/>
<dbReference type="GO" id="GO:0016616">
    <property type="term" value="F:oxidoreductase activity, acting on the CH-OH group of donors, NAD or NADP as acceptor"/>
    <property type="evidence" value="ECO:0007669"/>
    <property type="project" value="TreeGrafter"/>
</dbReference>
<feature type="domain" description="NAD-dependent epimerase/dehydratase" evidence="3">
    <location>
        <begin position="15"/>
        <end position="264"/>
    </location>
</feature>
<dbReference type="HOGENOM" id="CLU_007383_9_2_1"/>
<dbReference type="InterPro" id="IPR001509">
    <property type="entry name" value="Epimerase_deHydtase"/>
</dbReference>
<dbReference type="Gene3D" id="3.40.50.720">
    <property type="entry name" value="NAD(P)-binding Rossmann-like Domain"/>
    <property type="match status" value="1"/>
</dbReference>
<dbReference type="PANTHER" id="PTHR10366:SF564">
    <property type="entry name" value="STEROL-4-ALPHA-CARBOXYLATE 3-DEHYDROGENASE, DECARBOXYLATING"/>
    <property type="match status" value="1"/>
</dbReference>
<dbReference type="InterPro" id="IPR036291">
    <property type="entry name" value="NAD(P)-bd_dom_sf"/>
</dbReference>
<organism evidence="4 5">
    <name type="scientific">Stachybotrys chlorohalonatus (strain IBT 40285)</name>
    <dbReference type="NCBI Taxonomy" id="1283841"/>
    <lineage>
        <taxon>Eukaryota</taxon>
        <taxon>Fungi</taxon>
        <taxon>Dikarya</taxon>
        <taxon>Ascomycota</taxon>
        <taxon>Pezizomycotina</taxon>
        <taxon>Sordariomycetes</taxon>
        <taxon>Hypocreomycetidae</taxon>
        <taxon>Hypocreales</taxon>
        <taxon>Stachybotryaceae</taxon>
        <taxon>Stachybotrys</taxon>
    </lineage>
</organism>
<name>A0A084QEF3_STAC4</name>
<dbReference type="STRING" id="1283841.A0A084QEF3"/>
<comment type="similarity">
    <text evidence="2">Belongs to the NAD(P)-dependent epimerase/dehydratase family. Dihydroflavonol-4-reductase subfamily.</text>
</comment>
<proteinExistence type="inferred from homology"/>
<dbReference type="OMA" id="QGQMKEK"/>
<dbReference type="FunFam" id="3.40.50.720:FF:000191">
    <property type="entry name" value="Methylglyoxal reductase (NADPH-dependent)"/>
    <property type="match status" value="1"/>
</dbReference>
<protein>
    <recommendedName>
        <fullName evidence="3">NAD-dependent epimerase/dehydratase domain-containing protein</fullName>
    </recommendedName>
</protein>
<dbReference type="EMBL" id="KL660804">
    <property type="protein sequence ID" value="KFA62338.1"/>
    <property type="molecule type" value="Genomic_DNA"/>
</dbReference>
<evidence type="ECO:0000313" key="5">
    <source>
        <dbReference type="Proteomes" id="UP000028524"/>
    </source>
</evidence>
<dbReference type="InterPro" id="IPR050425">
    <property type="entry name" value="NAD(P)_dehydrat-like"/>
</dbReference>